<evidence type="ECO:0000256" key="9">
    <source>
        <dbReference type="RuleBase" id="RU003346"/>
    </source>
</evidence>
<dbReference type="InterPro" id="IPR045262">
    <property type="entry name" value="STP/PLT_plant"/>
</dbReference>
<evidence type="ECO:0000259" key="11">
    <source>
        <dbReference type="PROSITE" id="PS50850"/>
    </source>
</evidence>
<evidence type="ECO:0000256" key="6">
    <source>
        <dbReference type="ARBA" id="ARBA00022847"/>
    </source>
</evidence>
<accession>A0ABP0W3A1</accession>
<dbReference type="PROSITE" id="PS00216">
    <property type="entry name" value="SUGAR_TRANSPORT_1"/>
    <property type="match status" value="1"/>
</dbReference>
<keyword evidence="8 10" id="KW-0472">Membrane</keyword>
<dbReference type="InterPro" id="IPR036259">
    <property type="entry name" value="MFS_trans_sf"/>
</dbReference>
<feature type="transmembrane region" description="Helical" evidence="10">
    <location>
        <begin position="422"/>
        <end position="442"/>
    </location>
</feature>
<dbReference type="Gene3D" id="1.20.1250.20">
    <property type="entry name" value="MFS general substrate transporter like domains"/>
    <property type="match status" value="1"/>
</dbReference>
<dbReference type="PANTHER" id="PTHR23500">
    <property type="entry name" value="SOLUTE CARRIER FAMILY 2, FACILITATED GLUCOSE TRANSPORTER"/>
    <property type="match status" value="1"/>
</dbReference>
<dbReference type="Pfam" id="PF00083">
    <property type="entry name" value="Sugar_tr"/>
    <property type="match status" value="1"/>
</dbReference>
<dbReference type="InterPro" id="IPR044778">
    <property type="entry name" value="MFS_STP/MST-like_plant"/>
</dbReference>
<evidence type="ECO:0000256" key="8">
    <source>
        <dbReference type="ARBA" id="ARBA00023136"/>
    </source>
</evidence>
<feature type="transmembrane region" description="Helical" evidence="10">
    <location>
        <begin position="483"/>
        <end position="504"/>
    </location>
</feature>
<proteinExistence type="inferred from homology"/>
<evidence type="ECO:0000256" key="2">
    <source>
        <dbReference type="ARBA" id="ARBA00010992"/>
    </source>
</evidence>
<feature type="transmembrane region" description="Helical" evidence="10">
    <location>
        <begin position="181"/>
        <end position="202"/>
    </location>
</feature>
<evidence type="ECO:0000256" key="3">
    <source>
        <dbReference type="ARBA" id="ARBA00022448"/>
    </source>
</evidence>
<dbReference type="EMBL" id="OZ020108">
    <property type="protein sequence ID" value="CAK9261263.1"/>
    <property type="molecule type" value="Genomic_DNA"/>
</dbReference>
<evidence type="ECO:0000256" key="1">
    <source>
        <dbReference type="ARBA" id="ARBA00004141"/>
    </source>
</evidence>
<dbReference type="NCBIfam" id="TIGR00879">
    <property type="entry name" value="SP"/>
    <property type="match status" value="1"/>
</dbReference>
<evidence type="ECO:0000256" key="5">
    <source>
        <dbReference type="ARBA" id="ARBA00022692"/>
    </source>
</evidence>
<comment type="similarity">
    <text evidence="2 9">Belongs to the major facilitator superfamily. Sugar transporter (TC 2.A.1.1) family.</text>
</comment>
<dbReference type="InterPro" id="IPR020846">
    <property type="entry name" value="MFS_dom"/>
</dbReference>
<name>A0ABP0W3A1_9BRYO</name>
<keyword evidence="6" id="KW-0769">Symport</keyword>
<dbReference type="InterPro" id="IPR005828">
    <property type="entry name" value="MFS_sugar_transport-like"/>
</dbReference>
<comment type="subcellular location">
    <subcellularLocation>
        <location evidence="1">Membrane</location>
        <topology evidence="1">Multi-pass membrane protein</topology>
    </subcellularLocation>
</comment>
<keyword evidence="7 10" id="KW-1133">Transmembrane helix</keyword>
<reference evidence="12" key="1">
    <citation type="submission" date="2024-02" db="EMBL/GenBank/DDBJ databases">
        <authorList>
            <consortium name="ELIXIR-Norway"/>
            <consortium name="Elixir Norway"/>
        </authorList>
    </citation>
    <scope>NUCLEOTIDE SEQUENCE</scope>
</reference>
<dbReference type="SUPFAM" id="SSF103473">
    <property type="entry name" value="MFS general substrate transporter"/>
    <property type="match status" value="1"/>
</dbReference>
<dbReference type="PRINTS" id="PR00171">
    <property type="entry name" value="SUGRTRNSPORT"/>
</dbReference>
<organism evidence="12 13">
    <name type="scientific">Sphagnum jensenii</name>
    <dbReference type="NCBI Taxonomy" id="128206"/>
    <lineage>
        <taxon>Eukaryota</taxon>
        <taxon>Viridiplantae</taxon>
        <taxon>Streptophyta</taxon>
        <taxon>Embryophyta</taxon>
        <taxon>Bryophyta</taxon>
        <taxon>Sphagnophytina</taxon>
        <taxon>Sphagnopsida</taxon>
        <taxon>Sphagnales</taxon>
        <taxon>Sphagnaceae</taxon>
        <taxon>Sphagnum</taxon>
    </lineage>
</organism>
<dbReference type="InterPro" id="IPR005829">
    <property type="entry name" value="Sugar_transporter_CS"/>
</dbReference>
<feature type="transmembrane region" description="Helical" evidence="10">
    <location>
        <begin position="315"/>
        <end position="341"/>
    </location>
</feature>
<dbReference type="PROSITE" id="PS50850">
    <property type="entry name" value="MFS"/>
    <property type="match status" value="1"/>
</dbReference>
<feature type="transmembrane region" description="Helical" evidence="10">
    <location>
        <begin position="147"/>
        <end position="169"/>
    </location>
</feature>
<keyword evidence="5 10" id="KW-0812">Transmembrane</keyword>
<dbReference type="CDD" id="cd17361">
    <property type="entry name" value="MFS_STP"/>
    <property type="match status" value="1"/>
</dbReference>
<dbReference type="InterPro" id="IPR003663">
    <property type="entry name" value="Sugar/inositol_transpt"/>
</dbReference>
<feature type="transmembrane region" description="Helical" evidence="10">
    <location>
        <begin position="353"/>
        <end position="375"/>
    </location>
</feature>
<dbReference type="PROSITE" id="PS00217">
    <property type="entry name" value="SUGAR_TRANSPORT_2"/>
    <property type="match status" value="1"/>
</dbReference>
<gene>
    <name evidence="12" type="ORF">CSSPJE1EN1_LOCUS6741</name>
</gene>
<feature type="transmembrane region" description="Helical" evidence="10">
    <location>
        <begin position="214"/>
        <end position="234"/>
    </location>
</feature>
<protein>
    <recommendedName>
        <fullName evidence="11">Major facilitator superfamily (MFS) profile domain-containing protein</fullName>
    </recommendedName>
</protein>
<dbReference type="PANTHER" id="PTHR23500:SF357">
    <property type="entry name" value="IP12678P"/>
    <property type="match status" value="1"/>
</dbReference>
<feature type="transmembrane region" description="Helical" evidence="10">
    <location>
        <begin position="93"/>
        <end position="111"/>
    </location>
</feature>
<feature type="transmembrane region" description="Helical" evidence="10">
    <location>
        <begin position="26"/>
        <end position="46"/>
    </location>
</feature>
<keyword evidence="3 9" id="KW-0813">Transport</keyword>
<evidence type="ECO:0000313" key="13">
    <source>
        <dbReference type="Proteomes" id="UP001497444"/>
    </source>
</evidence>
<evidence type="ECO:0000256" key="10">
    <source>
        <dbReference type="SAM" id="Phobius"/>
    </source>
</evidence>
<keyword evidence="13" id="KW-1185">Reference proteome</keyword>
<dbReference type="Proteomes" id="UP001497444">
    <property type="component" value="Chromosome 13"/>
</dbReference>
<feature type="domain" description="Major facilitator superfamily (MFS) profile" evidence="11">
    <location>
        <begin position="33"/>
        <end position="508"/>
    </location>
</feature>
<keyword evidence="4" id="KW-0762">Sugar transport</keyword>
<feature type="transmembrane region" description="Helical" evidence="10">
    <location>
        <begin position="454"/>
        <end position="471"/>
    </location>
</feature>
<evidence type="ECO:0000256" key="7">
    <source>
        <dbReference type="ARBA" id="ARBA00022989"/>
    </source>
</evidence>
<evidence type="ECO:0000256" key="4">
    <source>
        <dbReference type="ARBA" id="ARBA00022597"/>
    </source>
</evidence>
<sequence length="561" mass="61941">MALGAGDSVVASGGGISGVKQYEGHITIYVLFASILATSTAVMGGYDAGITGGVAQMNNFLEKFFPAVYARKQLSVKIGSSHNIYCQYNSQALQAYSASISLAAAVSTLFASYFTRNYGRKTTLIYAGVLSIIGVILKAAAQNLGMLLVGRIIIGFGLGFTIQAAPIYVSEIAPFKWRGSLNFFFQVFSEFGSLIASLINYGNARTGNAFGWRISLGLAGIPAIMLTLASLVICETPNSLLQRGYQEKAKKILQQIRGTQDVEVEFEDILIAAKKSTKHEHAKVDQLDPNIMISISPFSFNEFQNVLKSKTSQPALIISCLLQFFYTFAIGGSGITFYVPILLSTFHFTSTTSLFWSAMFAITMVLSTMVGSVLVDRLGRKQLLITCNFFMFICLIGLAILLSTGIRDGKNLSHSLAPPLLLFIFVFIASSALSWEPLGWLIPSEIFPLETRSAGLSITMLVRLLFNFLTLETSLSMLCSFKWGLFLFFAAWVAIAQVFMFFFLPETKGVPIEEMEIVWRRHWFWKRFMPKLDIDCENSPKKQHLDLAPMATNINVQNQHL</sequence>
<evidence type="ECO:0000313" key="12">
    <source>
        <dbReference type="EMBL" id="CAK9261263.1"/>
    </source>
</evidence>
<feature type="transmembrane region" description="Helical" evidence="10">
    <location>
        <begin position="123"/>
        <end position="141"/>
    </location>
</feature>
<feature type="transmembrane region" description="Helical" evidence="10">
    <location>
        <begin position="382"/>
        <end position="402"/>
    </location>
</feature>